<geneLocation type="plasmid" evidence="1">
    <name>pKP100_NDM1</name>
</geneLocation>
<reference evidence="1" key="1">
    <citation type="submission" date="2020-01" db="EMBL/GenBank/DDBJ databases">
        <title>Genotype-dependent distribution of carbapenemase genes among Enterobacteriaceae in Thailand.</title>
        <authorList>
            <person name="Takeuchi D."/>
            <person name="Abe R."/>
            <person name="Sakamoto N."/>
            <person name="Sugawara Y."/>
            <person name="Akeda Y."/>
            <person name="Hamada S."/>
        </authorList>
    </citation>
    <scope>NUCLEOTIDE SEQUENCE</scope>
    <source>
        <strain evidence="1">KP100</strain>
        <plasmid evidence="1">pKP100_NDM1</plasmid>
    </source>
</reference>
<protein>
    <submittedName>
        <fullName evidence="1">Uncharacterized protein</fullName>
    </submittedName>
</protein>
<name>A0A809T470_KLEPN</name>
<dbReference type="AlphaFoldDB" id="A0A809T470"/>
<accession>A0A809T470</accession>
<evidence type="ECO:0000313" key="1">
    <source>
        <dbReference type="EMBL" id="BBV27240.1"/>
    </source>
</evidence>
<dbReference type="EMBL" id="LC521849">
    <property type="protein sequence ID" value="BBV27240.1"/>
    <property type="molecule type" value="Genomic_DNA"/>
</dbReference>
<organism evidence="1">
    <name type="scientific">Klebsiella pneumoniae</name>
    <dbReference type="NCBI Taxonomy" id="573"/>
    <lineage>
        <taxon>Bacteria</taxon>
        <taxon>Pseudomonadati</taxon>
        <taxon>Pseudomonadota</taxon>
        <taxon>Gammaproteobacteria</taxon>
        <taxon>Enterobacterales</taxon>
        <taxon>Enterobacteriaceae</taxon>
        <taxon>Klebsiella/Raoultella group</taxon>
        <taxon>Klebsiella</taxon>
        <taxon>Klebsiella pneumoniae complex</taxon>
    </lineage>
</organism>
<keyword evidence="1" id="KW-0614">Plasmid</keyword>
<sequence>MKFSRFFELITAIWANKINQRRDPEVTIIIHSPGSVGVTPSVEVESIEAGFDWSAGQVLIYPAQPLTTLTPDQVADITTSVRKGQSWHAYEAYKKHKAEMATAATEYLKVAGQRDELLIALEALSAACDTGERDRDGKQSGVVIPDKHAVWAAREAIARVKVV</sequence>
<proteinExistence type="predicted"/>